<keyword evidence="3" id="KW-1185">Reference proteome</keyword>
<sequence length="65" mass="7372">MDMGHPDASIPRLLSWNGRVTRDTFLLRKQDEFHEEWLRDEPFDATTTGQLVGTGVNSLPSDRGT</sequence>
<accession>A0A1H5SMS4</accession>
<organism evidence="2 3">
    <name type="scientific">Bryocella elongata</name>
    <dbReference type="NCBI Taxonomy" id="863522"/>
    <lineage>
        <taxon>Bacteria</taxon>
        <taxon>Pseudomonadati</taxon>
        <taxon>Acidobacteriota</taxon>
        <taxon>Terriglobia</taxon>
        <taxon>Terriglobales</taxon>
        <taxon>Acidobacteriaceae</taxon>
        <taxon>Bryocella</taxon>
    </lineage>
</organism>
<evidence type="ECO:0000256" key="1">
    <source>
        <dbReference type="SAM" id="MobiDB-lite"/>
    </source>
</evidence>
<dbReference type="AlphaFoldDB" id="A0A1H5SMS4"/>
<evidence type="ECO:0000313" key="2">
    <source>
        <dbReference type="EMBL" id="SEF51047.1"/>
    </source>
</evidence>
<evidence type="ECO:0000313" key="3">
    <source>
        <dbReference type="Proteomes" id="UP000236728"/>
    </source>
</evidence>
<dbReference type="Proteomes" id="UP000236728">
    <property type="component" value="Unassembled WGS sequence"/>
</dbReference>
<protein>
    <submittedName>
        <fullName evidence="2">Uncharacterized protein</fullName>
    </submittedName>
</protein>
<reference evidence="2 3" key="1">
    <citation type="submission" date="2016-10" db="EMBL/GenBank/DDBJ databases">
        <authorList>
            <person name="de Groot N.N."/>
        </authorList>
    </citation>
    <scope>NUCLEOTIDE SEQUENCE [LARGE SCALE GENOMIC DNA]</scope>
    <source>
        <strain evidence="2 3">DSM 22489</strain>
    </source>
</reference>
<feature type="region of interest" description="Disordered" evidence="1">
    <location>
        <begin position="46"/>
        <end position="65"/>
    </location>
</feature>
<proteinExistence type="predicted"/>
<dbReference type="EMBL" id="FNVA01000001">
    <property type="protein sequence ID" value="SEF51047.1"/>
    <property type="molecule type" value="Genomic_DNA"/>
</dbReference>
<name>A0A1H5SMS4_9BACT</name>
<gene>
    <name evidence="2" type="ORF">SAMN05421819_0244</name>
</gene>